<dbReference type="AlphaFoldDB" id="A0A8H5F153"/>
<dbReference type="Proteomes" id="UP000567179">
    <property type="component" value="Unassembled WGS sequence"/>
</dbReference>
<protein>
    <submittedName>
        <fullName evidence="2">Uncharacterized protein</fullName>
    </submittedName>
</protein>
<dbReference type="EMBL" id="JAACJJ010000029">
    <property type="protein sequence ID" value="KAF5319468.1"/>
    <property type="molecule type" value="Genomic_DNA"/>
</dbReference>
<keyword evidence="3" id="KW-1185">Reference proteome</keyword>
<feature type="region of interest" description="Disordered" evidence="1">
    <location>
        <begin position="176"/>
        <end position="267"/>
    </location>
</feature>
<name>A0A8H5F153_9AGAR</name>
<evidence type="ECO:0000256" key="1">
    <source>
        <dbReference type="SAM" id="MobiDB-lite"/>
    </source>
</evidence>
<accession>A0A8H5F153</accession>
<sequence length="267" mass="28656">MALPVAQRHAVAHEVPKEHVGVAGVGHDVYTVRGEPAGAGEPAHGKLGDRAGFGVVCRNVVDKGGPGLLQAPDGRCPVHPAGGLGAGKVAYGLEYIHGTNFCTGGETLNSGPTTAVSTFSLGLNIKLAPALRYLEDAPVHRTENHPFIRRPFPSHRRIALHLSLRIPFYYIPSRIPNPVPPTPPNRNTRMDQRVAAPPPHPTCGISQMHASDFPASTESEPEQDPKFSTLHPAARAESQRQSDKRRGGEDVRMRAWLSVDNSMTGGR</sequence>
<evidence type="ECO:0000313" key="2">
    <source>
        <dbReference type="EMBL" id="KAF5319468.1"/>
    </source>
</evidence>
<feature type="compositionally biased region" description="Polar residues" evidence="1">
    <location>
        <begin position="204"/>
        <end position="218"/>
    </location>
</feature>
<organism evidence="2 3">
    <name type="scientific">Psilocybe cf. subviscida</name>
    <dbReference type="NCBI Taxonomy" id="2480587"/>
    <lineage>
        <taxon>Eukaryota</taxon>
        <taxon>Fungi</taxon>
        <taxon>Dikarya</taxon>
        <taxon>Basidiomycota</taxon>
        <taxon>Agaricomycotina</taxon>
        <taxon>Agaricomycetes</taxon>
        <taxon>Agaricomycetidae</taxon>
        <taxon>Agaricales</taxon>
        <taxon>Agaricineae</taxon>
        <taxon>Strophariaceae</taxon>
        <taxon>Psilocybe</taxon>
    </lineage>
</organism>
<comment type="caution">
    <text evidence="2">The sequence shown here is derived from an EMBL/GenBank/DDBJ whole genome shotgun (WGS) entry which is preliminary data.</text>
</comment>
<gene>
    <name evidence="2" type="ORF">D9619_008295</name>
</gene>
<evidence type="ECO:0000313" key="3">
    <source>
        <dbReference type="Proteomes" id="UP000567179"/>
    </source>
</evidence>
<reference evidence="2 3" key="1">
    <citation type="journal article" date="2020" name="ISME J.">
        <title>Uncovering the hidden diversity of litter-decomposition mechanisms in mushroom-forming fungi.</title>
        <authorList>
            <person name="Floudas D."/>
            <person name="Bentzer J."/>
            <person name="Ahren D."/>
            <person name="Johansson T."/>
            <person name="Persson P."/>
            <person name="Tunlid A."/>
        </authorList>
    </citation>
    <scope>NUCLEOTIDE SEQUENCE [LARGE SCALE GENOMIC DNA]</scope>
    <source>
        <strain evidence="2 3">CBS 101986</strain>
    </source>
</reference>
<proteinExistence type="predicted"/>
<feature type="compositionally biased region" description="Basic and acidic residues" evidence="1">
    <location>
        <begin position="237"/>
        <end position="253"/>
    </location>
</feature>